<keyword evidence="10" id="KW-1185">Reference proteome</keyword>
<evidence type="ECO:0000313" key="9">
    <source>
        <dbReference type="Ensembl" id="ENSDLAP00005005924.1"/>
    </source>
</evidence>
<dbReference type="Ensembl" id="ENSDLAT00005006320.2">
    <property type="protein sequence ID" value="ENSDLAP00005005924.1"/>
    <property type="gene ID" value="ENSDLAG00005002772.2"/>
</dbReference>
<evidence type="ECO:0000259" key="8">
    <source>
        <dbReference type="PROSITE" id="PS51968"/>
    </source>
</evidence>
<dbReference type="InterPro" id="IPR040167">
    <property type="entry name" value="TF_CP2-like"/>
</dbReference>
<dbReference type="GeneTree" id="ENSGT00940000155788"/>
<evidence type="ECO:0000256" key="2">
    <source>
        <dbReference type="ARBA" id="ARBA00023015"/>
    </source>
</evidence>
<feature type="region of interest" description="Disordered" evidence="7">
    <location>
        <begin position="194"/>
        <end position="224"/>
    </location>
</feature>
<dbReference type="PROSITE" id="PS51968">
    <property type="entry name" value="GRH_CP2_DB"/>
    <property type="match status" value="1"/>
</dbReference>
<dbReference type="GO" id="GO:0001228">
    <property type="term" value="F:DNA-binding transcription activator activity, RNA polymerase II-specific"/>
    <property type="evidence" value="ECO:0007669"/>
    <property type="project" value="TreeGrafter"/>
</dbReference>
<dbReference type="GO" id="GO:0021915">
    <property type="term" value="P:neural tube development"/>
    <property type="evidence" value="ECO:0007669"/>
    <property type="project" value="TreeGrafter"/>
</dbReference>
<comment type="subcellular location">
    <subcellularLocation>
        <location evidence="1 6">Nucleus</location>
    </subcellularLocation>
</comment>
<evidence type="ECO:0000256" key="6">
    <source>
        <dbReference type="PROSITE-ProRule" id="PRU01313"/>
    </source>
</evidence>
<evidence type="ECO:0000313" key="10">
    <source>
        <dbReference type="Proteomes" id="UP000694389"/>
    </source>
</evidence>
<dbReference type="GO" id="GO:0000978">
    <property type="term" value="F:RNA polymerase II cis-regulatory region sequence-specific DNA binding"/>
    <property type="evidence" value="ECO:0007669"/>
    <property type="project" value="TreeGrafter"/>
</dbReference>
<dbReference type="PANTHER" id="PTHR11037:SF17">
    <property type="entry name" value="GRAINYHEAD-LIKE PROTEIN 2 HOMOLOG"/>
    <property type="match status" value="1"/>
</dbReference>
<dbReference type="InterPro" id="IPR007604">
    <property type="entry name" value="CP2"/>
</dbReference>
<keyword evidence="4" id="KW-0804">Transcription</keyword>
<evidence type="ECO:0000256" key="5">
    <source>
        <dbReference type="ARBA" id="ARBA00023242"/>
    </source>
</evidence>
<evidence type="ECO:0000256" key="4">
    <source>
        <dbReference type="ARBA" id="ARBA00023163"/>
    </source>
</evidence>
<gene>
    <name evidence="9" type="primary">grhl2b</name>
</gene>
<dbReference type="Pfam" id="PF04516">
    <property type="entry name" value="CP2"/>
    <property type="match status" value="1"/>
</dbReference>
<proteinExistence type="predicted"/>
<protein>
    <submittedName>
        <fullName evidence="9">Grainyhead-like transcription factor 2b</fullName>
    </submittedName>
</protein>
<name>A0A8C4DRZ6_DICLA</name>
<dbReference type="GO" id="GO:0005634">
    <property type="term" value="C:nucleus"/>
    <property type="evidence" value="ECO:0007669"/>
    <property type="project" value="UniProtKB-SubCell"/>
</dbReference>
<accession>A0A8C4DRZ6</accession>
<evidence type="ECO:0000256" key="7">
    <source>
        <dbReference type="SAM" id="MobiDB-lite"/>
    </source>
</evidence>
<dbReference type="PANTHER" id="PTHR11037">
    <property type="entry name" value="TRANSCRIPTION FACTOR CP2"/>
    <property type="match status" value="1"/>
</dbReference>
<evidence type="ECO:0000256" key="3">
    <source>
        <dbReference type="ARBA" id="ARBA00023125"/>
    </source>
</evidence>
<sequence length="608" mass="69551">KSRETNPCTHTKRLVVVVPNESSFPAVRRAYTSEDEAWRSYLENPLTAATKAMMSINGDEDSANALGLLYDYYKVWKYIPKVAEMIEEQEKRSTLLSNHSSQSEVETVDNRVQVLKSVPVNLSLNTEHQENKREQFSSSTGAASGDGGSPAVAVVKAEMYAPVFMTGPGLHYRVEGEESARVIYEQNPYEVTTVSHSSYGKEDQQSPPDSPYEEERGKYHTPSSLATDDFLFRQEGVDSFQYTLDATRSLRQKQGEGPMTYLNKGQFYAVTLNELSANKRLRHPISKVRSVIMVVFSEDKNRDEQLKYWKYWHSRQHTAKQRVLDIADYKESFNTIGNIEEIAYNAISFTWDVNEEAKIFITVNCLSTDFSSQKGVKGLPLMIQIDTYSYNNRSNKPLHRAYSQIKVFCDKGAERKIRDEERKLFRKKSKGKDGGVGVITVPKKSDTTYFKTMTDLEAQPVLFIPDVHFGNLQRAGQVFTFNTEEIEREGSVLVKRMFRPSDEELCPSPHKQIKEETHKRVLLYVRKETDEVFDALMLKSPTLRGLTDAISEKYSVPPERIAKVYKKSKKGILVNMDDNIIEHYSNEDTFILNIENYADAYKITLTEI</sequence>
<feature type="domain" description="Grh/CP2 DB" evidence="8">
    <location>
        <begin position="235"/>
        <end position="464"/>
    </location>
</feature>
<feature type="compositionally biased region" description="Low complexity" evidence="7">
    <location>
        <begin position="137"/>
        <end position="149"/>
    </location>
</feature>
<dbReference type="GO" id="GO:0007420">
    <property type="term" value="P:brain development"/>
    <property type="evidence" value="ECO:0007669"/>
    <property type="project" value="TreeGrafter"/>
</dbReference>
<organism evidence="9 10">
    <name type="scientific">Dicentrarchus labrax</name>
    <name type="common">European seabass</name>
    <name type="synonym">Morone labrax</name>
    <dbReference type="NCBI Taxonomy" id="13489"/>
    <lineage>
        <taxon>Eukaryota</taxon>
        <taxon>Metazoa</taxon>
        <taxon>Chordata</taxon>
        <taxon>Craniata</taxon>
        <taxon>Vertebrata</taxon>
        <taxon>Euteleostomi</taxon>
        <taxon>Actinopterygii</taxon>
        <taxon>Neopterygii</taxon>
        <taxon>Teleostei</taxon>
        <taxon>Neoteleostei</taxon>
        <taxon>Acanthomorphata</taxon>
        <taxon>Eupercaria</taxon>
        <taxon>Moronidae</taxon>
        <taxon>Dicentrarchus</taxon>
    </lineage>
</organism>
<keyword evidence="3 6" id="KW-0238">DNA-binding</keyword>
<evidence type="ECO:0000256" key="1">
    <source>
        <dbReference type="ARBA" id="ARBA00004123"/>
    </source>
</evidence>
<dbReference type="Pfam" id="PF25416">
    <property type="entry name" value="GRHL1_C"/>
    <property type="match status" value="1"/>
</dbReference>
<keyword evidence="2" id="KW-0805">Transcription regulation</keyword>
<dbReference type="Proteomes" id="UP000694389">
    <property type="component" value="Unassembled WGS sequence"/>
</dbReference>
<dbReference type="AlphaFoldDB" id="A0A8C4DRZ6"/>
<keyword evidence="5 6" id="KW-0539">Nucleus</keyword>
<dbReference type="InterPro" id="IPR057520">
    <property type="entry name" value="GRHL1/CP2_C"/>
</dbReference>
<reference evidence="9" key="1">
    <citation type="submission" date="2025-08" db="UniProtKB">
        <authorList>
            <consortium name="Ensembl"/>
        </authorList>
    </citation>
    <scope>IDENTIFICATION</scope>
</reference>
<feature type="region of interest" description="Disordered" evidence="7">
    <location>
        <begin position="124"/>
        <end position="149"/>
    </location>
</feature>
<reference evidence="9" key="2">
    <citation type="submission" date="2025-09" db="UniProtKB">
        <authorList>
            <consortium name="Ensembl"/>
        </authorList>
    </citation>
    <scope>IDENTIFICATION</scope>
</reference>